<keyword evidence="1" id="KW-0472">Membrane</keyword>
<dbReference type="RefSeq" id="WP_205723266.1">
    <property type="nucleotide sequence ID" value="NZ_CP070608.1"/>
</dbReference>
<sequence>MTDLYKDLVSKLELLFGKFDEENKKFPKAPNSEVARELGYSDAQFSRLINQHATEGEYQRANKNAERILTLLELENRLKKVGVNPKQALASPKKRIMFLIVGLIVGSVSAYLLFFNNENIVESSISKYDMLRWSFETSYVKPYVNLNNLPEDCNFPCYKYQGKWELKDPYKIPFFREQNGYHYAATEVIMYARCITEEAERGSKFEGYEYQKHEIWYDKRELPVDSFIYTNGNIKEAYQKLDFKEDDNFIKVATVHTFFRNEFVLEGSVIARTGKVIGRDLEMVTTDELSQLIQDRNKLAKIESNINRIASNRLEDFSRPISCDKATAPEADFNMVKDGDLISFDCRLTTSRVSLDYVKTYILEDQYIKNTCRASDN</sequence>
<evidence type="ECO:0000256" key="1">
    <source>
        <dbReference type="SAM" id="Phobius"/>
    </source>
</evidence>
<evidence type="ECO:0000313" key="3">
    <source>
        <dbReference type="Proteomes" id="UP000662783"/>
    </source>
</evidence>
<name>A0A974WK88_9BACT</name>
<keyword evidence="1" id="KW-0812">Transmembrane</keyword>
<reference evidence="2" key="1">
    <citation type="submission" date="2021-02" db="EMBL/GenBank/DDBJ databases">
        <title>Fulvivirga sp. S481 isolated from sea water.</title>
        <authorList>
            <person name="Bae S.S."/>
            <person name="Baek K."/>
        </authorList>
    </citation>
    <scope>NUCLEOTIDE SEQUENCE</scope>
    <source>
        <strain evidence="2">S481</strain>
    </source>
</reference>
<dbReference type="EMBL" id="CP070608">
    <property type="protein sequence ID" value="QSE98752.1"/>
    <property type="molecule type" value="Genomic_DNA"/>
</dbReference>
<dbReference type="KEGG" id="fuv:JR347_06640"/>
<dbReference type="AlphaFoldDB" id="A0A974WK88"/>
<organism evidence="2 3">
    <name type="scientific">Fulvivirga lutea</name>
    <dbReference type="NCBI Taxonomy" id="2810512"/>
    <lineage>
        <taxon>Bacteria</taxon>
        <taxon>Pseudomonadati</taxon>
        <taxon>Bacteroidota</taxon>
        <taxon>Cytophagia</taxon>
        <taxon>Cytophagales</taxon>
        <taxon>Fulvivirgaceae</taxon>
        <taxon>Fulvivirga</taxon>
    </lineage>
</organism>
<gene>
    <name evidence="2" type="ORF">JR347_06640</name>
</gene>
<proteinExistence type="predicted"/>
<feature type="transmembrane region" description="Helical" evidence="1">
    <location>
        <begin position="96"/>
        <end position="115"/>
    </location>
</feature>
<evidence type="ECO:0000313" key="2">
    <source>
        <dbReference type="EMBL" id="QSE98752.1"/>
    </source>
</evidence>
<protein>
    <submittedName>
        <fullName evidence="2">Uncharacterized protein</fullName>
    </submittedName>
</protein>
<dbReference type="Proteomes" id="UP000662783">
    <property type="component" value="Chromosome"/>
</dbReference>
<keyword evidence="3" id="KW-1185">Reference proteome</keyword>
<keyword evidence="1" id="KW-1133">Transmembrane helix</keyword>
<accession>A0A974WK88</accession>